<keyword evidence="1" id="KW-0808">Transferase</keyword>
<dbReference type="InterPro" id="IPR027417">
    <property type="entry name" value="P-loop_NTPase"/>
</dbReference>
<reference evidence="1 2" key="1">
    <citation type="submission" date="2019-03" db="EMBL/GenBank/DDBJ databases">
        <title>Draft genome sequences of novel Actinobacteria.</title>
        <authorList>
            <person name="Sahin N."/>
            <person name="Ay H."/>
            <person name="Saygin H."/>
        </authorList>
    </citation>
    <scope>NUCLEOTIDE SEQUENCE [LARGE SCALE GENOMIC DNA]</scope>
    <source>
        <strain evidence="1 2">DSM 41900</strain>
    </source>
</reference>
<accession>A0A4R4TF54</accession>
<evidence type="ECO:0000313" key="2">
    <source>
        <dbReference type="Proteomes" id="UP000295345"/>
    </source>
</evidence>
<dbReference type="EMBL" id="SMKI01000157">
    <property type="protein sequence ID" value="TDC74244.1"/>
    <property type="molecule type" value="Genomic_DNA"/>
</dbReference>
<dbReference type="OrthoDB" id="8293568at2"/>
<proteinExistence type="predicted"/>
<dbReference type="Gene3D" id="3.40.50.300">
    <property type="entry name" value="P-loop containing nucleotide triphosphate hydrolases"/>
    <property type="match status" value="1"/>
</dbReference>
<dbReference type="Gene3D" id="1.10.287.890">
    <property type="entry name" value="Crystal structure of tRNA isopentenylpyrophosphate transferase (bh2366) domain"/>
    <property type="match status" value="1"/>
</dbReference>
<name>A0A4R4TF54_9ACTN</name>
<sequence>MHIIAGPTGIGKSAAATELARATGAPIVVADRIQCFPELATTSARAGGEAADVERIWLAERAVADGDFAVADALEALIGTLRGLRERHPFVIVEGGSISLLWDFAELLPELGFRATVRLMHIADRREYVAGLTRRARGMLVPEGAATSAIEELAIAWKSVEQRSFVASINGFKGILEWCATHSFAVESLASAALTEEQVGELSRMVALRHAEHGVLQDRIFSMVFDGWCGEPDAVTD</sequence>
<evidence type="ECO:0000313" key="1">
    <source>
        <dbReference type="EMBL" id="TDC74244.1"/>
    </source>
</evidence>
<gene>
    <name evidence="1" type="ORF">E1283_16390</name>
</gene>
<organism evidence="1 2">
    <name type="scientific">Streptomyces hainanensis</name>
    <dbReference type="NCBI Taxonomy" id="402648"/>
    <lineage>
        <taxon>Bacteria</taxon>
        <taxon>Bacillati</taxon>
        <taxon>Actinomycetota</taxon>
        <taxon>Actinomycetes</taxon>
        <taxon>Kitasatosporales</taxon>
        <taxon>Streptomycetaceae</taxon>
        <taxon>Streptomyces</taxon>
    </lineage>
</organism>
<dbReference type="Proteomes" id="UP000295345">
    <property type="component" value="Unassembled WGS sequence"/>
</dbReference>
<dbReference type="AlphaFoldDB" id="A0A4R4TF54"/>
<keyword evidence="2" id="KW-1185">Reference proteome</keyword>
<comment type="caution">
    <text evidence="1">The sequence shown here is derived from an EMBL/GenBank/DDBJ whole genome shotgun (WGS) entry which is preliminary data.</text>
</comment>
<dbReference type="GO" id="GO:0016740">
    <property type="term" value="F:transferase activity"/>
    <property type="evidence" value="ECO:0007669"/>
    <property type="project" value="UniProtKB-KW"/>
</dbReference>
<dbReference type="Pfam" id="PF01745">
    <property type="entry name" value="IPT"/>
    <property type="match status" value="1"/>
</dbReference>
<protein>
    <submittedName>
        <fullName evidence="1">Isopentenyl transferase</fullName>
    </submittedName>
</protein>
<dbReference type="SUPFAM" id="SSF52540">
    <property type="entry name" value="P-loop containing nucleoside triphosphate hydrolases"/>
    <property type="match status" value="1"/>
</dbReference>